<organism evidence="8 9">
    <name type="scientific">Luteipulveratus flavus</name>
    <dbReference type="NCBI Taxonomy" id="3031728"/>
    <lineage>
        <taxon>Bacteria</taxon>
        <taxon>Bacillati</taxon>
        <taxon>Actinomycetota</taxon>
        <taxon>Actinomycetes</taxon>
        <taxon>Micrococcales</taxon>
        <taxon>Dermacoccaceae</taxon>
        <taxon>Luteipulveratus</taxon>
    </lineage>
</organism>
<evidence type="ECO:0000256" key="4">
    <source>
        <dbReference type="ARBA" id="ARBA00022989"/>
    </source>
</evidence>
<dbReference type="PANTHER" id="PTHR30477">
    <property type="entry name" value="ABC-TRANSPORTER METAL-BINDING PROTEIN"/>
    <property type="match status" value="1"/>
</dbReference>
<name>A0ABT6C3P6_9MICO</name>
<dbReference type="CDD" id="cd06550">
    <property type="entry name" value="TM_ABC_iron-siderophores_like"/>
    <property type="match status" value="1"/>
</dbReference>
<gene>
    <name evidence="8" type="ORF">P4R38_03880</name>
</gene>
<dbReference type="Proteomes" id="UP001528912">
    <property type="component" value="Unassembled WGS sequence"/>
</dbReference>
<feature type="transmembrane region" description="Helical" evidence="7">
    <location>
        <begin position="12"/>
        <end position="31"/>
    </location>
</feature>
<evidence type="ECO:0000313" key="8">
    <source>
        <dbReference type="EMBL" id="MDF8263385.1"/>
    </source>
</evidence>
<keyword evidence="4 7" id="KW-1133">Transmembrane helix</keyword>
<dbReference type="PANTHER" id="PTHR30477:SF0">
    <property type="entry name" value="METAL TRANSPORT SYSTEM MEMBRANE PROTEIN TM_0125-RELATED"/>
    <property type="match status" value="1"/>
</dbReference>
<feature type="transmembrane region" description="Helical" evidence="7">
    <location>
        <begin position="62"/>
        <end position="79"/>
    </location>
</feature>
<keyword evidence="9" id="KW-1185">Reference proteome</keyword>
<dbReference type="InterPro" id="IPR001626">
    <property type="entry name" value="ABC_TroCD"/>
</dbReference>
<evidence type="ECO:0000256" key="1">
    <source>
        <dbReference type="ARBA" id="ARBA00004141"/>
    </source>
</evidence>
<feature type="transmembrane region" description="Helical" evidence="7">
    <location>
        <begin position="219"/>
        <end position="241"/>
    </location>
</feature>
<evidence type="ECO:0000313" key="9">
    <source>
        <dbReference type="Proteomes" id="UP001528912"/>
    </source>
</evidence>
<keyword evidence="5 7" id="KW-0472">Membrane</keyword>
<feature type="transmembrane region" description="Helical" evidence="7">
    <location>
        <begin position="247"/>
        <end position="268"/>
    </location>
</feature>
<proteinExistence type="inferred from homology"/>
<protein>
    <submittedName>
        <fullName evidence="8">Metal ABC transporter permease</fullName>
    </submittedName>
</protein>
<evidence type="ECO:0000256" key="5">
    <source>
        <dbReference type="ARBA" id="ARBA00023136"/>
    </source>
</evidence>
<dbReference type="EMBL" id="JAROAV010000010">
    <property type="protein sequence ID" value="MDF8263385.1"/>
    <property type="molecule type" value="Genomic_DNA"/>
</dbReference>
<evidence type="ECO:0000256" key="6">
    <source>
        <dbReference type="RuleBase" id="RU003943"/>
    </source>
</evidence>
<dbReference type="Gene3D" id="1.10.3470.10">
    <property type="entry name" value="ABC transporter involved in vitamin B12 uptake, BtuC"/>
    <property type="match status" value="1"/>
</dbReference>
<sequence>MLDLLSYDFMQRALIAALLVGLAAPMVGIFLVQRRLSLIGDGMGHVSLAGVAVGLFTGNQPVATALIFAVAAAVLIEVVRARGNTSGDVALAIMFYGGIAVGVVLISKADTGTPTNLDSYLFGAITTTSRGDVWTFAVLAAVIVVTTWVLRPRLFAVANDEEYARATGMRVTALNIALAVLTAITVVVSMRVVGLLLISALMIVPNAASQLLTGSFRAALRLAVVLGVVASVGGVATSYYADTPSGGTIVILTIVFFVLASVLSGMLARRRGRRQEHLDEHDHEHGAGCGHPAIRHGDHVDYLHDGERHAAHADHWDEHHIVAAGQKEER</sequence>
<comment type="subcellular location">
    <subcellularLocation>
        <location evidence="6">Cell membrane</location>
        <topology evidence="6">Multi-pass membrane protein</topology>
    </subcellularLocation>
    <subcellularLocation>
        <location evidence="1">Membrane</location>
        <topology evidence="1">Multi-pass membrane protein</topology>
    </subcellularLocation>
</comment>
<dbReference type="InterPro" id="IPR037294">
    <property type="entry name" value="ABC_BtuC-like"/>
</dbReference>
<evidence type="ECO:0000256" key="2">
    <source>
        <dbReference type="ARBA" id="ARBA00008034"/>
    </source>
</evidence>
<comment type="caution">
    <text evidence="8">The sequence shown here is derived from an EMBL/GenBank/DDBJ whole genome shotgun (WGS) entry which is preliminary data.</text>
</comment>
<dbReference type="Pfam" id="PF00950">
    <property type="entry name" value="ABC-3"/>
    <property type="match status" value="1"/>
</dbReference>
<dbReference type="RefSeq" id="WP_275240385.1">
    <property type="nucleotide sequence ID" value="NZ_JARFJC010000048.1"/>
</dbReference>
<dbReference type="SUPFAM" id="SSF81345">
    <property type="entry name" value="ABC transporter involved in vitamin B12 uptake, BtuC"/>
    <property type="match status" value="1"/>
</dbReference>
<evidence type="ECO:0000256" key="3">
    <source>
        <dbReference type="ARBA" id="ARBA00022692"/>
    </source>
</evidence>
<feature type="transmembrane region" description="Helical" evidence="7">
    <location>
        <begin position="133"/>
        <end position="150"/>
    </location>
</feature>
<reference evidence="8 9" key="1">
    <citation type="submission" date="2023-03" db="EMBL/GenBank/DDBJ databases">
        <title>YIM 133296 draft genome.</title>
        <authorList>
            <person name="Xiong L."/>
        </authorList>
    </citation>
    <scope>NUCLEOTIDE SEQUENCE [LARGE SCALE GENOMIC DNA]</scope>
    <source>
        <strain evidence="8 9">YIM 133296</strain>
    </source>
</reference>
<keyword evidence="6" id="KW-0813">Transport</keyword>
<feature type="transmembrane region" description="Helical" evidence="7">
    <location>
        <begin position="91"/>
        <end position="109"/>
    </location>
</feature>
<feature type="transmembrane region" description="Helical" evidence="7">
    <location>
        <begin position="171"/>
        <end position="188"/>
    </location>
</feature>
<accession>A0ABT6C3P6</accession>
<keyword evidence="3 6" id="KW-0812">Transmembrane</keyword>
<comment type="similarity">
    <text evidence="2 6">Belongs to the ABC-3 integral membrane protein family.</text>
</comment>
<evidence type="ECO:0000256" key="7">
    <source>
        <dbReference type="SAM" id="Phobius"/>
    </source>
</evidence>